<dbReference type="AlphaFoldDB" id="A0A557RRB8"/>
<evidence type="ECO:0000259" key="1">
    <source>
        <dbReference type="PROSITE" id="PS51750"/>
    </source>
</evidence>
<proteinExistence type="predicted"/>
<keyword evidence="3" id="KW-1185">Reference proteome</keyword>
<dbReference type="EMBL" id="VMNH01000038">
    <property type="protein sequence ID" value="TVO67717.1"/>
    <property type="molecule type" value="Genomic_DNA"/>
</dbReference>
<accession>A0A557RRB8</accession>
<organism evidence="2 3">
    <name type="scientific">Sedimenticola selenatireducens</name>
    <dbReference type="NCBI Taxonomy" id="191960"/>
    <lineage>
        <taxon>Bacteria</taxon>
        <taxon>Pseudomonadati</taxon>
        <taxon>Pseudomonadota</taxon>
        <taxon>Gammaproteobacteria</taxon>
        <taxon>Chromatiales</taxon>
        <taxon>Sedimenticolaceae</taxon>
        <taxon>Sedimenticola</taxon>
    </lineage>
</organism>
<dbReference type="PANTHER" id="PTHR36180:SF2">
    <property type="entry name" value="BRO FAMILY PROTEIN"/>
    <property type="match status" value="1"/>
</dbReference>
<dbReference type="SMART" id="SM01040">
    <property type="entry name" value="Bro-N"/>
    <property type="match status" value="1"/>
</dbReference>
<dbReference type="Pfam" id="PF02498">
    <property type="entry name" value="Bro-N"/>
    <property type="match status" value="1"/>
</dbReference>
<gene>
    <name evidence="2" type="ORF">FHP88_18995</name>
</gene>
<dbReference type="PROSITE" id="PS51750">
    <property type="entry name" value="BRO_N"/>
    <property type="match status" value="1"/>
</dbReference>
<dbReference type="PANTHER" id="PTHR36180">
    <property type="entry name" value="DNA-BINDING PROTEIN-RELATED-RELATED"/>
    <property type="match status" value="1"/>
</dbReference>
<feature type="domain" description="Bro-N" evidence="1">
    <location>
        <begin position="1"/>
        <end position="88"/>
    </location>
</feature>
<dbReference type="OrthoDB" id="1042522at2"/>
<sequence length="166" mass="18478">MQINTGEPLFVASDVAKALGYLRPRDAISLHCKGAVKHRSLTPGGMQSLSFIPERDVYRLVMRSQLPSAERFEEWVVATVLPSIRKHGGYVANQESVTDPRLIMANALKVADSILAEKDKILAEQKAHINVLEPKAAIVDETFVHDDHLPLRPSTQAIKISFKPRF</sequence>
<name>A0A557RRB8_9GAMM</name>
<dbReference type="Proteomes" id="UP000316649">
    <property type="component" value="Unassembled WGS sequence"/>
</dbReference>
<protein>
    <recommendedName>
        <fullName evidence="1">Bro-N domain-containing protein</fullName>
    </recommendedName>
</protein>
<evidence type="ECO:0000313" key="3">
    <source>
        <dbReference type="Proteomes" id="UP000316649"/>
    </source>
</evidence>
<reference evidence="2 3" key="1">
    <citation type="submission" date="2019-07" db="EMBL/GenBank/DDBJ databases">
        <title>The pathways for chlorine oxyanion respiration interact through the shared metabolite chlorate.</title>
        <authorList>
            <person name="Barnum T.P."/>
            <person name="Cheng Y."/>
            <person name="Hill K.A."/>
            <person name="Lucas L.N."/>
            <person name="Carlson H.K."/>
            <person name="Coates J.D."/>
        </authorList>
    </citation>
    <scope>NUCLEOTIDE SEQUENCE [LARGE SCALE GENOMIC DNA]</scope>
    <source>
        <strain evidence="2 3">BK-1</strain>
    </source>
</reference>
<evidence type="ECO:0000313" key="2">
    <source>
        <dbReference type="EMBL" id="TVO67717.1"/>
    </source>
</evidence>
<dbReference type="InterPro" id="IPR003497">
    <property type="entry name" value="BRO_N_domain"/>
</dbReference>
<dbReference type="RefSeq" id="WP_144360723.1">
    <property type="nucleotide sequence ID" value="NZ_VMNH01000038.1"/>
</dbReference>
<comment type="caution">
    <text evidence="2">The sequence shown here is derived from an EMBL/GenBank/DDBJ whole genome shotgun (WGS) entry which is preliminary data.</text>
</comment>